<dbReference type="Pfam" id="PF03242">
    <property type="entry name" value="LEA_3a"/>
    <property type="match status" value="1"/>
</dbReference>
<keyword evidence="2" id="KW-1185">Reference proteome</keyword>
<dbReference type="EMBL" id="HG739086">
    <property type="protein sequence ID" value="CDO97798.1"/>
    <property type="molecule type" value="Genomic_DNA"/>
</dbReference>
<dbReference type="Gramene" id="CDO97798">
    <property type="protein sequence ID" value="CDO97798"/>
    <property type="gene ID" value="GSCOC_T00021704001"/>
</dbReference>
<dbReference type="PhylomeDB" id="A0A068TR10"/>
<name>A0A068TR10_COFCA</name>
<dbReference type="InterPro" id="IPR004926">
    <property type="entry name" value="LEA_3a"/>
</dbReference>
<reference evidence="2" key="1">
    <citation type="journal article" date="2014" name="Science">
        <title>The coffee genome provides insight into the convergent evolution of caffeine biosynthesis.</title>
        <authorList>
            <person name="Denoeud F."/>
            <person name="Carretero-Paulet L."/>
            <person name="Dereeper A."/>
            <person name="Droc G."/>
            <person name="Guyot R."/>
            <person name="Pietrella M."/>
            <person name="Zheng C."/>
            <person name="Alberti A."/>
            <person name="Anthony F."/>
            <person name="Aprea G."/>
            <person name="Aury J.M."/>
            <person name="Bento P."/>
            <person name="Bernard M."/>
            <person name="Bocs S."/>
            <person name="Campa C."/>
            <person name="Cenci A."/>
            <person name="Combes M.C."/>
            <person name="Crouzillat D."/>
            <person name="Da Silva C."/>
            <person name="Daddiego L."/>
            <person name="De Bellis F."/>
            <person name="Dussert S."/>
            <person name="Garsmeur O."/>
            <person name="Gayraud T."/>
            <person name="Guignon V."/>
            <person name="Jahn K."/>
            <person name="Jamilloux V."/>
            <person name="Joet T."/>
            <person name="Labadie K."/>
            <person name="Lan T."/>
            <person name="Leclercq J."/>
            <person name="Lepelley M."/>
            <person name="Leroy T."/>
            <person name="Li L.T."/>
            <person name="Librado P."/>
            <person name="Lopez L."/>
            <person name="Munoz A."/>
            <person name="Noel B."/>
            <person name="Pallavicini A."/>
            <person name="Perrotta G."/>
            <person name="Poncet V."/>
            <person name="Pot D."/>
            <person name="Priyono X."/>
            <person name="Rigoreau M."/>
            <person name="Rouard M."/>
            <person name="Rozas J."/>
            <person name="Tranchant-Dubreuil C."/>
            <person name="VanBuren R."/>
            <person name="Zhang Q."/>
            <person name="Andrade A.C."/>
            <person name="Argout X."/>
            <person name="Bertrand B."/>
            <person name="de Kochko A."/>
            <person name="Graziosi G."/>
            <person name="Henry R.J."/>
            <person name="Jayarama X."/>
            <person name="Ming R."/>
            <person name="Nagai C."/>
            <person name="Rounsley S."/>
            <person name="Sankoff D."/>
            <person name="Giuliano G."/>
            <person name="Albert V.A."/>
            <person name="Wincker P."/>
            <person name="Lashermes P."/>
        </authorList>
    </citation>
    <scope>NUCLEOTIDE SEQUENCE [LARGE SCALE GENOMIC DNA]</scope>
    <source>
        <strain evidence="2">cv. DH200-94</strain>
    </source>
</reference>
<dbReference type="OMA" id="NTKSCQD"/>
<accession>A0A068TR10</accession>
<gene>
    <name evidence="1" type="ORF">GSCOC_T00021704001</name>
</gene>
<dbReference type="Proteomes" id="UP000295252">
    <property type="component" value="Chromosome VI"/>
</dbReference>
<dbReference type="InParanoid" id="A0A068TR10"/>
<dbReference type="PANTHER" id="PTHR33509">
    <property type="entry name" value="LATE EMBRYOGENIS ABUNDANT PROTEIN 2-RELATED"/>
    <property type="match status" value="1"/>
</dbReference>
<dbReference type="AlphaFoldDB" id="A0A068TR10"/>
<protein>
    <submittedName>
        <fullName evidence="1">Uncharacterized protein</fullName>
    </submittedName>
</protein>
<dbReference type="PANTHER" id="PTHR33509:SF21">
    <property type="entry name" value="OS02G0564600 PROTEIN"/>
    <property type="match status" value="1"/>
</dbReference>
<organism evidence="1 2">
    <name type="scientific">Coffea canephora</name>
    <name type="common">Robusta coffee</name>
    <dbReference type="NCBI Taxonomy" id="49390"/>
    <lineage>
        <taxon>Eukaryota</taxon>
        <taxon>Viridiplantae</taxon>
        <taxon>Streptophyta</taxon>
        <taxon>Embryophyta</taxon>
        <taxon>Tracheophyta</taxon>
        <taxon>Spermatophyta</taxon>
        <taxon>Magnoliopsida</taxon>
        <taxon>eudicotyledons</taxon>
        <taxon>Gunneridae</taxon>
        <taxon>Pentapetalae</taxon>
        <taxon>asterids</taxon>
        <taxon>lamiids</taxon>
        <taxon>Gentianales</taxon>
        <taxon>Rubiaceae</taxon>
        <taxon>Ixoroideae</taxon>
        <taxon>Gardenieae complex</taxon>
        <taxon>Bertiereae - Coffeeae clade</taxon>
        <taxon>Coffeeae</taxon>
        <taxon>Coffea</taxon>
    </lineage>
</organism>
<evidence type="ECO:0000313" key="1">
    <source>
        <dbReference type="EMBL" id="CDO97798.1"/>
    </source>
</evidence>
<dbReference type="OrthoDB" id="780319at2759"/>
<proteinExistence type="predicted"/>
<evidence type="ECO:0000313" key="2">
    <source>
        <dbReference type="Proteomes" id="UP000295252"/>
    </source>
</evidence>
<sequence length="96" mass="10695">MSVVLRSNGAVLFLRRAYTVAVENVKAQPAASVMRKVAEPSTSNIDVGKELVVQGAKREVFWMKDPKTGNWIPENHFNEVDAAELREKFLSKAPKP</sequence>